<dbReference type="Proteomes" id="UP000230069">
    <property type="component" value="Unassembled WGS sequence"/>
</dbReference>
<dbReference type="PANTHER" id="PTHR47481">
    <property type="match status" value="1"/>
</dbReference>
<dbReference type="InParanoid" id="A0A2G5FC38"/>
<dbReference type="AlphaFoldDB" id="A0A2G5FC38"/>
<organism evidence="2 3">
    <name type="scientific">Aquilegia coerulea</name>
    <name type="common">Rocky mountain columbine</name>
    <dbReference type="NCBI Taxonomy" id="218851"/>
    <lineage>
        <taxon>Eukaryota</taxon>
        <taxon>Viridiplantae</taxon>
        <taxon>Streptophyta</taxon>
        <taxon>Embryophyta</taxon>
        <taxon>Tracheophyta</taxon>
        <taxon>Spermatophyta</taxon>
        <taxon>Magnoliopsida</taxon>
        <taxon>Ranunculales</taxon>
        <taxon>Ranunculaceae</taxon>
        <taxon>Thalictroideae</taxon>
        <taxon>Aquilegia</taxon>
    </lineage>
</organism>
<evidence type="ECO:0000256" key="1">
    <source>
        <dbReference type="SAM" id="MobiDB-lite"/>
    </source>
</evidence>
<dbReference type="OrthoDB" id="1845088at2759"/>
<dbReference type="STRING" id="218851.A0A2G5FC38"/>
<accession>A0A2G5FC38</accession>
<evidence type="ECO:0000313" key="3">
    <source>
        <dbReference type="Proteomes" id="UP000230069"/>
    </source>
</evidence>
<gene>
    <name evidence="2" type="ORF">AQUCO_00100800v1</name>
</gene>
<evidence type="ECO:0000313" key="2">
    <source>
        <dbReference type="EMBL" id="PIA65552.1"/>
    </source>
</evidence>
<sequence length="212" mass="23031">MASSGSSSSSTMTSSSSSSSGTTSLNVSLPSFANLVSVRLDRHNYLLWLGQIVPALNCHDLFKFVDGSYPTPLQFVTSADGKTQELNPSFLSWKRHDQLVLSWINAMLTEPVLAQVIGLHTAKDVWDALTRLFSSNSEARVMQLKKQMMSLDRGSLSMIDYLGKVKGIADALASAQAPISNTDLVLNTLHGLPSEYEGFVTTMMARSEGHSQ</sequence>
<keyword evidence="3" id="KW-1185">Reference proteome</keyword>
<proteinExistence type="predicted"/>
<name>A0A2G5FC38_AQUCA</name>
<protein>
    <submittedName>
        <fullName evidence="2">Uncharacterized protein</fullName>
    </submittedName>
</protein>
<dbReference type="PANTHER" id="PTHR47481:SF31">
    <property type="entry name" value="OS01G0873500 PROTEIN"/>
    <property type="match status" value="1"/>
</dbReference>
<dbReference type="EMBL" id="KZ305018">
    <property type="protein sequence ID" value="PIA65552.1"/>
    <property type="molecule type" value="Genomic_DNA"/>
</dbReference>
<reference evidence="2 3" key="1">
    <citation type="submission" date="2017-09" db="EMBL/GenBank/DDBJ databases">
        <title>WGS assembly of Aquilegia coerulea Goldsmith.</title>
        <authorList>
            <person name="Hodges S."/>
            <person name="Kramer E."/>
            <person name="Nordborg M."/>
            <person name="Tomkins J."/>
            <person name="Borevitz J."/>
            <person name="Derieg N."/>
            <person name="Yan J."/>
            <person name="Mihaltcheva S."/>
            <person name="Hayes R.D."/>
            <person name="Rokhsar D."/>
        </authorList>
    </citation>
    <scope>NUCLEOTIDE SEQUENCE [LARGE SCALE GENOMIC DNA]</scope>
    <source>
        <strain evidence="3">cv. Goldsmith</strain>
    </source>
</reference>
<feature type="region of interest" description="Disordered" evidence="1">
    <location>
        <begin position="1"/>
        <end position="23"/>
    </location>
</feature>
<dbReference type="Pfam" id="PF14223">
    <property type="entry name" value="Retrotran_gag_2"/>
    <property type="match status" value="1"/>
</dbReference>